<keyword evidence="8" id="KW-1185">Reference proteome</keyword>
<dbReference type="CDD" id="cd11878">
    <property type="entry name" value="SH3_Bem1p_1"/>
    <property type="match status" value="1"/>
</dbReference>
<sequence>MRFNPLSGLLRPRGSEEAHAHQQQQHQQQRPTFPQRATAPAAIIPPKKVIRALYDFTAETEHELSFREGDFFHVIGNENDRDWFEAYNPISNVRGMVPVSFFQVIGRSVSGESGARTSLHRQPLPGLVLYDFTPERPDELACTAGDTVVVIAQSNEEWFVAMHPGKLGGPGLVPVAFLEIRDPVTEEPVTDVPAMLEARGMELPGEEEVGADGYWFDLRLRFGPGVDEESRIVWRRYEDFHLFHLTLLEAFPVEAGKAGMGDRIIPYLPGPLSQVDDDVCSERRAQLDGYLQQLLTLPSKIKDHPLLHAFLDFAPNHPPLPSSISGVGTLSGGPNGGMLKVKVQHGDDLYAIRVPSRVSFKLLWDRIHDRLGEGVGKIQWKDPSSGSYRPLEDNEDLHLALAESSWKLSVLATSR</sequence>
<dbReference type="Gene3D" id="3.30.1520.10">
    <property type="entry name" value="Phox-like domain"/>
    <property type="match status" value="1"/>
</dbReference>
<feature type="region of interest" description="Disordered" evidence="4">
    <location>
        <begin position="1"/>
        <end position="40"/>
    </location>
</feature>
<dbReference type="PANTHER" id="PTHR15706">
    <property type="entry name" value="SH3 MULTIPLE DOMAIN"/>
    <property type="match status" value="1"/>
</dbReference>
<dbReference type="Gene3D" id="2.30.30.40">
    <property type="entry name" value="SH3 Domains"/>
    <property type="match status" value="2"/>
</dbReference>
<dbReference type="Proteomes" id="UP000267251">
    <property type="component" value="Unassembled WGS sequence"/>
</dbReference>
<dbReference type="InterPro" id="IPR001452">
    <property type="entry name" value="SH3_domain"/>
</dbReference>
<dbReference type="Gene3D" id="3.10.20.90">
    <property type="entry name" value="Phosphatidylinositol 3-kinase Catalytic Subunit, Chain A, domain 1"/>
    <property type="match status" value="1"/>
</dbReference>
<dbReference type="SUPFAM" id="SSF50044">
    <property type="entry name" value="SH3-domain"/>
    <property type="match status" value="2"/>
</dbReference>
<dbReference type="InterPro" id="IPR036028">
    <property type="entry name" value="SH3-like_dom_sf"/>
</dbReference>
<dbReference type="Pfam" id="PF00787">
    <property type="entry name" value="PX"/>
    <property type="match status" value="1"/>
</dbReference>
<feature type="domain" description="SH3" evidence="5">
    <location>
        <begin position="121"/>
        <end position="183"/>
    </location>
</feature>
<gene>
    <name evidence="7" type="ORF">BJ684DRAFT_7721</name>
</gene>
<dbReference type="InterPro" id="IPR036871">
    <property type="entry name" value="PX_dom_sf"/>
</dbReference>
<evidence type="ECO:0000256" key="3">
    <source>
        <dbReference type="PROSITE-ProRule" id="PRU00192"/>
    </source>
</evidence>
<dbReference type="SUPFAM" id="SSF64268">
    <property type="entry name" value="PX domain"/>
    <property type="match status" value="1"/>
</dbReference>
<dbReference type="PROSITE" id="PS50002">
    <property type="entry name" value="SH3"/>
    <property type="match status" value="2"/>
</dbReference>
<evidence type="ECO:0000256" key="4">
    <source>
        <dbReference type="SAM" id="MobiDB-lite"/>
    </source>
</evidence>
<proteinExistence type="predicted"/>
<dbReference type="PRINTS" id="PR00452">
    <property type="entry name" value="SH3DOMAIN"/>
</dbReference>
<evidence type="ECO:0000256" key="1">
    <source>
        <dbReference type="ARBA" id="ARBA00022443"/>
    </source>
</evidence>
<evidence type="ECO:0000256" key="2">
    <source>
        <dbReference type="ARBA" id="ARBA00022737"/>
    </source>
</evidence>
<dbReference type="EMBL" id="KZ987766">
    <property type="protein sequence ID" value="RKP15019.1"/>
    <property type="molecule type" value="Genomic_DNA"/>
</dbReference>
<protein>
    <recommendedName>
        <fullName evidence="9">Phox homologous domain-containing protein</fullName>
    </recommendedName>
</protein>
<evidence type="ECO:0000259" key="6">
    <source>
        <dbReference type="PROSITE" id="PS50195"/>
    </source>
</evidence>
<dbReference type="Pfam" id="PF00018">
    <property type="entry name" value="SH3_1"/>
    <property type="match status" value="2"/>
</dbReference>
<dbReference type="GO" id="GO:0035091">
    <property type="term" value="F:phosphatidylinositol binding"/>
    <property type="evidence" value="ECO:0007669"/>
    <property type="project" value="InterPro"/>
</dbReference>
<evidence type="ECO:0000259" key="5">
    <source>
        <dbReference type="PROSITE" id="PS50002"/>
    </source>
</evidence>
<dbReference type="OrthoDB" id="548867at2759"/>
<dbReference type="AlphaFoldDB" id="A0A4V1IYL9"/>
<dbReference type="SMART" id="SM00312">
    <property type="entry name" value="PX"/>
    <property type="match status" value="1"/>
</dbReference>
<feature type="domain" description="PX" evidence="6">
    <location>
        <begin position="194"/>
        <end position="317"/>
    </location>
</feature>
<name>A0A4V1IYL9_9FUNG</name>
<dbReference type="InterPro" id="IPR051228">
    <property type="entry name" value="NADPH_Oxidase/PX-Domain"/>
</dbReference>
<dbReference type="SMART" id="SM00326">
    <property type="entry name" value="SH3"/>
    <property type="match status" value="2"/>
</dbReference>
<dbReference type="PROSITE" id="PS50195">
    <property type="entry name" value="PX"/>
    <property type="match status" value="1"/>
</dbReference>
<dbReference type="InterPro" id="IPR001683">
    <property type="entry name" value="PX_dom"/>
</dbReference>
<feature type="domain" description="SH3" evidence="5">
    <location>
        <begin position="45"/>
        <end position="107"/>
    </location>
</feature>
<organism evidence="7 8">
    <name type="scientific">Piptocephalis cylindrospora</name>
    <dbReference type="NCBI Taxonomy" id="1907219"/>
    <lineage>
        <taxon>Eukaryota</taxon>
        <taxon>Fungi</taxon>
        <taxon>Fungi incertae sedis</taxon>
        <taxon>Zoopagomycota</taxon>
        <taxon>Zoopagomycotina</taxon>
        <taxon>Zoopagomycetes</taxon>
        <taxon>Zoopagales</taxon>
        <taxon>Piptocephalidaceae</taxon>
        <taxon>Piptocephalis</taxon>
    </lineage>
</organism>
<evidence type="ECO:0000313" key="8">
    <source>
        <dbReference type="Proteomes" id="UP000267251"/>
    </source>
</evidence>
<dbReference type="PANTHER" id="PTHR15706:SF2">
    <property type="entry name" value="SH3 AND PX DOMAIN-CONTAINING PROTEIN 2A"/>
    <property type="match status" value="1"/>
</dbReference>
<accession>A0A4V1IYL9</accession>
<dbReference type="SUPFAM" id="SSF54277">
    <property type="entry name" value="CAD &amp; PB1 domains"/>
    <property type="match status" value="1"/>
</dbReference>
<keyword evidence="1 3" id="KW-0728">SH3 domain</keyword>
<evidence type="ECO:0008006" key="9">
    <source>
        <dbReference type="Google" id="ProtNLM"/>
    </source>
</evidence>
<dbReference type="GO" id="GO:0005737">
    <property type="term" value="C:cytoplasm"/>
    <property type="evidence" value="ECO:0007669"/>
    <property type="project" value="TreeGrafter"/>
</dbReference>
<keyword evidence="2" id="KW-0677">Repeat</keyword>
<reference evidence="8" key="1">
    <citation type="journal article" date="2018" name="Nat. Microbiol.">
        <title>Leveraging single-cell genomics to expand the fungal tree of life.</title>
        <authorList>
            <person name="Ahrendt S.R."/>
            <person name="Quandt C.A."/>
            <person name="Ciobanu D."/>
            <person name="Clum A."/>
            <person name="Salamov A."/>
            <person name="Andreopoulos B."/>
            <person name="Cheng J.F."/>
            <person name="Woyke T."/>
            <person name="Pelin A."/>
            <person name="Henrissat B."/>
            <person name="Reynolds N.K."/>
            <person name="Benny G.L."/>
            <person name="Smith M.E."/>
            <person name="James T.Y."/>
            <person name="Grigoriev I.V."/>
        </authorList>
    </citation>
    <scope>NUCLEOTIDE SEQUENCE [LARGE SCALE GENOMIC DNA]</scope>
</reference>
<dbReference type="InterPro" id="IPR035548">
    <property type="entry name" value="Bem1/Scd2_SH3_1"/>
</dbReference>
<evidence type="ECO:0000313" key="7">
    <source>
        <dbReference type="EMBL" id="RKP15019.1"/>
    </source>
</evidence>